<dbReference type="GO" id="GO:0005743">
    <property type="term" value="C:mitochondrial inner membrane"/>
    <property type="evidence" value="ECO:0007669"/>
    <property type="project" value="UniProtKB-SubCell"/>
</dbReference>
<keyword evidence="4" id="KW-0812">Transmembrane</keyword>
<reference evidence="13" key="1">
    <citation type="submission" date="2015-04" db="EMBL/GenBank/DDBJ databases">
        <title>The genome sequence of the plant pathogenic Rhizarian Plasmodiophora brassicae reveals insights in its biotrophic life cycle and the origin of chitin synthesis.</title>
        <authorList>
            <person name="Schwelm A."/>
            <person name="Fogelqvist J."/>
            <person name="Knaust A."/>
            <person name="Julke S."/>
            <person name="Lilja T."/>
            <person name="Dhandapani V."/>
            <person name="Bonilla-Rosso G."/>
            <person name="Karlsson M."/>
            <person name="Shevchenko A."/>
            <person name="Choi S.R."/>
            <person name="Kim H.G."/>
            <person name="Park J.Y."/>
            <person name="Lim Y.P."/>
            <person name="Ludwig-Muller J."/>
            <person name="Dixelius C."/>
        </authorList>
    </citation>
    <scope>NUCLEOTIDE SEQUENCE</scope>
    <source>
        <tissue evidence="13">Potato root galls</tissue>
    </source>
</reference>
<comment type="similarity">
    <text evidence="2 12">Belongs to the CybS family.</text>
</comment>
<dbReference type="InterPro" id="IPR034804">
    <property type="entry name" value="SQR/QFR_C/D"/>
</dbReference>
<evidence type="ECO:0000256" key="3">
    <source>
        <dbReference type="ARBA" id="ARBA00022448"/>
    </source>
</evidence>
<evidence type="ECO:0000256" key="11">
    <source>
        <dbReference type="PIRSR" id="PIRSR607992-2"/>
    </source>
</evidence>
<dbReference type="GO" id="GO:0046872">
    <property type="term" value="F:metal ion binding"/>
    <property type="evidence" value="ECO:0007669"/>
    <property type="project" value="UniProtKB-KW"/>
</dbReference>
<feature type="binding site" description="axial binding residue" evidence="11">
    <location>
        <position position="95"/>
    </location>
    <ligand>
        <name>heme b</name>
        <dbReference type="ChEBI" id="CHEBI:60344"/>
        <note>ligand shared with SDHC</note>
    </ligand>
    <ligandPart>
        <name>Fe</name>
        <dbReference type="ChEBI" id="CHEBI:18248"/>
    </ligandPart>
</feature>
<accession>A0A0H5QIJ0</accession>
<keyword evidence="3" id="KW-0813">Transport</keyword>
<dbReference type="EMBL" id="HACM01001020">
    <property type="protein sequence ID" value="CRZ01462.1"/>
    <property type="molecule type" value="Transcribed_RNA"/>
</dbReference>
<keyword evidence="8 12" id="KW-0496">Mitochondrion</keyword>
<dbReference type="GO" id="GO:0020037">
    <property type="term" value="F:heme binding"/>
    <property type="evidence" value="ECO:0007669"/>
    <property type="project" value="TreeGrafter"/>
</dbReference>
<evidence type="ECO:0000256" key="12">
    <source>
        <dbReference type="RuleBase" id="RU364031"/>
    </source>
</evidence>
<keyword evidence="9 12" id="KW-0472">Membrane</keyword>
<evidence type="ECO:0000256" key="6">
    <source>
        <dbReference type="ARBA" id="ARBA00022946"/>
    </source>
</evidence>
<feature type="non-terminal residue" evidence="13">
    <location>
        <position position="1"/>
    </location>
</feature>
<dbReference type="PANTHER" id="PTHR13337">
    <property type="entry name" value="SUCCINATE DEHYDROGENASE"/>
    <property type="match status" value="1"/>
</dbReference>
<evidence type="ECO:0000313" key="13">
    <source>
        <dbReference type="EMBL" id="CRZ01462.1"/>
    </source>
</evidence>
<dbReference type="Gene3D" id="1.20.1300.10">
    <property type="entry name" value="Fumarate reductase/succinate dehydrogenase, transmembrane subunit"/>
    <property type="match status" value="1"/>
</dbReference>
<dbReference type="Pfam" id="PF05328">
    <property type="entry name" value="CybS"/>
    <property type="match status" value="1"/>
</dbReference>
<dbReference type="AlphaFoldDB" id="A0A0H5QIJ0"/>
<name>A0A0H5QIJ0_9EUKA</name>
<keyword evidence="7" id="KW-1133">Transmembrane helix</keyword>
<protein>
    <recommendedName>
        <fullName evidence="12">Succinate dehydrogenase [ubiquinone] cytochrome b small subunit</fullName>
    </recommendedName>
</protein>
<dbReference type="PANTHER" id="PTHR13337:SF2">
    <property type="entry name" value="SUCCINATE DEHYDROGENASE [UBIQUINONE] CYTOCHROME B SMALL SUBUNIT, MITOCHONDRIAL"/>
    <property type="match status" value="1"/>
</dbReference>
<feature type="binding site" evidence="10">
    <location>
        <position position="107"/>
    </location>
    <ligand>
        <name>a ubiquinone</name>
        <dbReference type="ChEBI" id="CHEBI:16389"/>
        <note>ligand shared with IP/SDHB</note>
    </ligand>
</feature>
<evidence type="ECO:0000256" key="10">
    <source>
        <dbReference type="PIRSR" id="PIRSR607992-1"/>
    </source>
</evidence>
<organism evidence="13">
    <name type="scientific">Spongospora subterranea</name>
    <dbReference type="NCBI Taxonomy" id="70186"/>
    <lineage>
        <taxon>Eukaryota</taxon>
        <taxon>Sar</taxon>
        <taxon>Rhizaria</taxon>
        <taxon>Endomyxa</taxon>
        <taxon>Phytomyxea</taxon>
        <taxon>Plasmodiophorida</taxon>
        <taxon>Plasmodiophoridae</taxon>
        <taxon>Spongospora</taxon>
    </lineage>
</organism>
<keyword evidence="6 12" id="KW-0809">Transit peptide</keyword>
<dbReference type="GO" id="GO:0048039">
    <property type="term" value="F:ubiquinone binding"/>
    <property type="evidence" value="ECO:0007669"/>
    <property type="project" value="TreeGrafter"/>
</dbReference>
<evidence type="ECO:0000256" key="2">
    <source>
        <dbReference type="ARBA" id="ARBA00007294"/>
    </source>
</evidence>
<proteinExistence type="inferred from homology"/>
<keyword evidence="5 12" id="KW-0999">Mitochondrion inner membrane</keyword>
<keyword evidence="11" id="KW-0479">Metal-binding</keyword>
<evidence type="ECO:0000256" key="1">
    <source>
        <dbReference type="ARBA" id="ARBA00004448"/>
    </source>
</evidence>
<sequence length="153" mass="16475">TQVSTCFIRLTNLHTIFFGNLKMIKVMRRPMRSLQSRCFSPAAVGVSSRVSYHSAHALHASSGVLAVLVPVAVAVSPSFLSLPVDLALAFTLPVHSAVAVKCVIEDYLPRPVQKISTALWFALCGVSVAGLVKMSVSGPGITETVKELWRDLK</sequence>
<evidence type="ECO:0000256" key="8">
    <source>
        <dbReference type="ARBA" id="ARBA00023128"/>
    </source>
</evidence>
<evidence type="ECO:0000256" key="5">
    <source>
        <dbReference type="ARBA" id="ARBA00022792"/>
    </source>
</evidence>
<evidence type="ECO:0000256" key="9">
    <source>
        <dbReference type="ARBA" id="ARBA00023136"/>
    </source>
</evidence>
<dbReference type="GO" id="GO:0006121">
    <property type="term" value="P:mitochondrial electron transport, succinate to ubiquinone"/>
    <property type="evidence" value="ECO:0007669"/>
    <property type="project" value="TreeGrafter"/>
</dbReference>
<evidence type="ECO:0000256" key="7">
    <source>
        <dbReference type="ARBA" id="ARBA00022989"/>
    </source>
</evidence>
<evidence type="ECO:0000256" key="4">
    <source>
        <dbReference type="ARBA" id="ARBA00022692"/>
    </source>
</evidence>
<comment type="subcellular location">
    <subcellularLocation>
        <location evidence="1 12">Mitochondrion inner membrane</location>
        <topology evidence="1 12">Multi-pass membrane protein</topology>
    </subcellularLocation>
</comment>
<dbReference type="InterPro" id="IPR007992">
    <property type="entry name" value="CybS"/>
</dbReference>
<dbReference type="GO" id="GO:0006099">
    <property type="term" value="P:tricarboxylic acid cycle"/>
    <property type="evidence" value="ECO:0007669"/>
    <property type="project" value="TreeGrafter"/>
</dbReference>
<keyword evidence="11" id="KW-0408">Iron</keyword>